<keyword evidence="2" id="KW-0645">Protease</keyword>
<sequence length="310" mass="36704">MKKYIIIPILFLLGALSIKGIFFFRETTIEETITYQKEYEITLRQDLFSLMMAYPEYIIDIEVEEDHQVYLVLKSGNRILYDDKKEKTPLEKIANPDLQDMMEQQYLLGPIDELMPEDYNPGRIRVYPLLKEVYGGNPREIEGNLIGIQIHAGYHRFNSNNAAATFLKKAFTELNYQSKNNPEIWSYLHPIGGTYNYRYIARTNRLSSHSFGISIDLAIHPADYWQWATKTQAEKRLENYPQIIVDIMESNYFIWGGKWGQFDIMHYEYRPELIKKAKYFSEKHKDLWYENLPVEDSFVSEVVCLIEERL</sequence>
<keyword evidence="2" id="KW-0121">Carboxypeptidase</keyword>
<dbReference type="GO" id="GO:0004180">
    <property type="term" value="F:carboxypeptidase activity"/>
    <property type="evidence" value="ECO:0007669"/>
    <property type="project" value="UniProtKB-KW"/>
</dbReference>
<protein>
    <submittedName>
        <fullName evidence="2">D-alanyl-D-alanine carboxypeptidase</fullName>
    </submittedName>
</protein>
<organism evidence="2 3">
    <name type="scientific">Natronincola peptidivorans</name>
    <dbReference type="NCBI Taxonomy" id="426128"/>
    <lineage>
        <taxon>Bacteria</taxon>
        <taxon>Bacillati</taxon>
        <taxon>Bacillota</taxon>
        <taxon>Clostridia</taxon>
        <taxon>Peptostreptococcales</taxon>
        <taxon>Natronincolaceae</taxon>
        <taxon>Natronincola</taxon>
    </lineage>
</organism>
<proteinExistence type="predicted"/>
<keyword evidence="3" id="KW-1185">Reference proteome</keyword>
<dbReference type="Pfam" id="PF13539">
    <property type="entry name" value="Peptidase_M15_4"/>
    <property type="match status" value="1"/>
</dbReference>
<keyword evidence="2" id="KW-0378">Hydrolase</keyword>
<name>A0A1I0DN83_9FIRM</name>
<dbReference type="Gene3D" id="3.30.1380.10">
    <property type="match status" value="1"/>
</dbReference>
<evidence type="ECO:0000259" key="1">
    <source>
        <dbReference type="Pfam" id="PF13539"/>
    </source>
</evidence>
<feature type="domain" description="Peptidase M15C" evidence="1">
    <location>
        <begin position="202"/>
        <end position="269"/>
    </location>
</feature>
<dbReference type="InterPro" id="IPR039561">
    <property type="entry name" value="Peptidase_M15C"/>
</dbReference>
<dbReference type="InterPro" id="IPR009045">
    <property type="entry name" value="Zn_M74/Hedgehog-like"/>
</dbReference>
<accession>A0A1I0DN83</accession>
<reference evidence="2 3" key="1">
    <citation type="submission" date="2016-10" db="EMBL/GenBank/DDBJ databases">
        <authorList>
            <person name="de Groot N.N."/>
        </authorList>
    </citation>
    <scope>NUCLEOTIDE SEQUENCE [LARGE SCALE GENOMIC DNA]</scope>
    <source>
        <strain evidence="2 3">DSM 18979</strain>
    </source>
</reference>
<dbReference type="RefSeq" id="WP_090443364.1">
    <property type="nucleotide sequence ID" value="NZ_FOHU01000008.1"/>
</dbReference>
<dbReference type="AlphaFoldDB" id="A0A1I0DN83"/>
<evidence type="ECO:0000313" key="3">
    <source>
        <dbReference type="Proteomes" id="UP000199568"/>
    </source>
</evidence>
<dbReference type="Proteomes" id="UP000199568">
    <property type="component" value="Unassembled WGS sequence"/>
</dbReference>
<gene>
    <name evidence="2" type="ORF">SAMN05660297_02089</name>
</gene>
<dbReference type="STRING" id="426128.SAMN05660297_02089"/>
<dbReference type="EMBL" id="FOHU01000008">
    <property type="protein sequence ID" value="SET33985.1"/>
    <property type="molecule type" value="Genomic_DNA"/>
</dbReference>
<dbReference type="SUPFAM" id="SSF55166">
    <property type="entry name" value="Hedgehog/DD-peptidase"/>
    <property type="match status" value="1"/>
</dbReference>
<evidence type="ECO:0000313" key="2">
    <source>
        <dbReference type="EMBL" id="SET33985.1"/>
    </source>
</evidence>
<dbReference type="OrthoDB" id="9799970at2"/>